<organism evidence="2 3">
    <name type="scientific">Methylophaga lonarensis MPL</name>
    <dbReference type="NCBI Taxonomy" id="1286106"/>
    <lineage>
        <taxon>Bacteria</taxon>
        <taxon>Pseudomonadati</taxon>
        <taxon>Pseudomonadota</taxon>
        <taxon>Gammaproteobacteria</taxon>
        <taxon>Thiotrichales</taxon>
        <taxon>Piscirickettsiaceae</taxon>
        <taxon>Methylophaga</taxon>
    </lineage>
</organism>
<evidence type="ECO:0000256" key="1">
    <source>
        <dbReference type="SAM" id="SignalP"/>
    </source>
</evidence>
<sequence>MKILSILSVLKLCVFLAFTEVVTAEPQLPDTIVLHIELRGDDSLEHMRAHDQVMMKKTAEYLRQQLNQKTSLRVLSDEKSIAAISKAESIFNLQQCNGCELELARQLETRFVVVPWLFRMSILVQTMYIEVRDAEQDKVITHIGRNFRGNTDDAWQHAVDSLIRDLSLQYSPAEAL</sequence>
<dbReference type="InterPro" id="IPR021698">
    <property type="entry name" value="DUF3280"/>
</dbReference>
<dbReference type="Proteomes" id="UP000012019">
    <property type="component" value="Unassembled WGS sequence"/>
</dbReference>
<name>M7PN78_9GAMM</name>
<dbReference type="Pfam" id="PF11684">
    <property type="entry name" value="DUF3280"/>
    <property type="match status" value="1"/>
</dbReference>
<feature type="signal peptide" evidence="1">
    <location>
        <begin position="1"/>
        <end position="19"/>
    </location>
</feature>
<dbReference type="OrthoDB" id="6162708at2"/>
<dbReference type="PATRIC" id="fig|1286106.3.peg.2588"/>
<comment type="caution">
    <text evidence="2">The sequence shown here is derived from an EMBL/GenBank/DDBJ whole genome shotgun (WGS) entry which is preliminary data.</text>
</comment>
<reference evidence="2 3" key="1">
    <citation type="journal article" date="2013" name="Genome Announc.">
        <title>Draft Genome Sequence of Methylophaga lonarensis MPLT, a Haloalkaliphilic (Non-Methane-Utilizing) Methylotroph.</title>
        <authorList>
            <person name="Shetty S.A."/>
            <person name="Marathe N.P."/>
            <person name="Munot H."/>
            <person name="Antony C.P."/>
            <person name="Dhotre D.P."/>
            <person name="Murrell J.C."/>
            <person name="Shouche Y.S."/>
        </authorList>
    </citation>
    <scope>NUCLEOTIDE SEQUENCE [LARGE SCALE GENOMIC DNA]</scope>
    <source>
        <strain evidence="2 3">MPL</strain>
    </source>
</reference>
<dbReference type="EMBL" id="APHR01000082">
    <property type="protein sequence ID" value="EMR11924.1"/>
    <property type="molecule type" value="Genomic_DNA"/>
</dbReference>
<gene>
    <name evidence="2" type="ORF">MPL1_12973</name>
</gene>
<accession>M7PN78</accession>
<evidence type="ECO:0008006" key="4">
    <source>
        <dbReference type="Google" id="ProtNLM"/>
    </source>
</evidence>
<proteinExistence type="predicted"/>
<keyword evidence="3" id="KW-1185">Reference proteome</keyword>
<dbReference type="AlphaFoldDB" id="M7PN78"/>
<keyword evidence="1" id="KW-0732">Signal</keyword>
<protein>
    <recommendedName>
        <fullName evidence="4">DUF2380 domain-containing protein</fullName>
    </recommendedName>
</protein>
<dbReference type="STRING" id="1286106.MPL1_12973"/>
<evidence type="ECO:0000313" key="3">
    <source>
        <dbReference type="Proteomes" id="UP000012019"/>
    </source>
</evidence>
<evidence type="ECO:0000313" key="2">
    <source>
        <dbReference type="EMBL" id="EMR11924.1"/>
    </source>
</evidence>
<feature type="chain" id="PRO_5004082962" description="DUF2380 domain-containing protein" evidence="1">
    <location>
        <begin position="20"/>
        <end position="176"/>
    </location>
</feature>
<dbReference type="eggNOG" id="ENOG5032EC2">
    <property type="taxonomic scope" value="Bacteria"/>
</dbReference>